<dbReference type="Gene3D" id="2.130.10.130">
    <property type="entry name" value="Integrin alpha, N-terminal"/>
    <property type="match status" value="2"/>
</dbReference>
<dbReference type="Pfam" id="PF01839">
    <property type="entry name" value="FG-GAP"/>
    <property type="match status" value="1"/>
</dbReference>
<protein>
    <submittedName>
        <fullName evidence="3">FG-GAP repeat-containing protein</fullName>
    </submittedName>
</protein>
<dbReference type="PANTHER" id="PTHR46580">
    <property type="entry name" value="SENSOR KINASE-RELATED"/>
    <property type="match status" value="1"/>
</dbReference>
<dbReference type="PANTHER" id="PTHR46580:SF4">
    <property type="entry name" value="ATP_GTP-BINDING PROTEIN"/>
    <property type="match status" value="1"/>
</dbReference>
<feature type="chain" id="PRO_5012346102" evidence="2">
    <location>
        <begin position="19"/>
        <end position="407"/>
    </location>
</feature>
<sequence>MKSCLVSILTLAALSAAAAPTFKKITLTEEFVAEGAHFADFDHDGQNDICAGRFIWKGPEFKERIEFAPKFEKEPYDPAKGYSDFFLSYTYDFNGDGWSDILAFSWPGKETWVFENPQNKKTEWTRHTIFDITDNESPTLGDINGDGKPELICHTSLGVQPSKGGRLGYAEIDWSNPFGKARFRPITPVTEENDKKYFRYTHGYGFGDVNGDGRADLLTKEGWFEQPADTKEDKDWTFHAAPFTPEGERGGSFILVYDVNGDGRNDVISSHNAHGYGLSWYEQTEDGSFIDHKLMGNTVENSPVGVKFSQLHAMQMADMDGDGVLDLVTGKRRWAHGPLKDDEPNAAPVLYWFQIKRDGKGGAEFIPHQIDDNSGVGTEVTPGDVNQDGKLDVVVGNKKGVFVFLQE</sequence>
<evidence type="ECO:0000256" key="1">
    <source>
        <dbReference type="ARBA" id="ARBA00022729"/>
    </source>
</evidence>
<reference evidence="4" key="1">
    <citation type="submission" date="2017-02" db="EMBL/GenBank/DDBJ databases">
        <authorList>
            <person name="Varghese N."/>
            <person name="Submissions S."/>
        </authorList>
    </citation>
    <scope>NUCLEOTIDE SEQUENCE [LARGE SCALE GENOMIC DNA]</scope>
    <source>
        <strain evidence="4">ATCC 700200</strain>
    </source>
</reference>
<dbReference type="InterPro" id="IPR013517">
    <property type="entry name" value="FG-GAP"/>
</dbReference>
<dbReference type="Proteomes" id="UP000190774">
    <property type="component" value="Unassembled WGS sequence"/>
</dbReference>
<dbReference type="AlphaFoldDB" id="A0A1T4YTR5"/>
<accession>A0A1T4YTR5</accession>
<dbReference type="OrthoDB" id="9816589at2"/>
<dbReference type="SUPFAM" id="SSF69318">
    <property type="entry name" value="Integrin alpha N-terminal domain"/>
    <property type="match status" value="1"/>
</dbReference>
<dbReference type="EMBL" id="FUYE01000018">
    <property type="protein sequence ID" value="SKB05257.1"/>
    <property type="molecule type" value="Genomic_DNA"/>
</dbReference>
<proteinExistence type="predicted"/>
<dbReference type="STRING" id="48467.SAMN02745166_04216"/>
<dbReference type="InterPro" id="IPR028994">
    <property type="entry name" value="Integrin_alpha_N"/>
</dbReference>
<gene>
    <name evidence="3" type="ORF">SAMN02745166_04216</name>
</gene>
<dbReference type="Pfam" id="PF13517">
    <property type="entry name" value="FG-GAP_3"/>
    <property type="match status" value="2"/>
</dbReference>
<keyword evidence="4" id="KW-1185">Reference proteome</keyword>
<evidence type="ECO:0000256" key="2">
    <source>
        <dbReference type="SAM" id="SignalP"/>
    </source>
</evidence>
<organism evidence="3 4">
    <name type="scientific">Prosthecobacter debontii</name>
    <dbReference type="NCBI Taxonomy" id="48467"/>
    <lineage>
        <taxon>Bacteria</taxon>
        <taxon>Pseudomonadati</taxon>
        <taxon>Verrucomicrobiota</taxon>
        <taxon>Verrucomicrobiia</taxon>
        <taxon>Verrucomicrobiales</taxon>
        <taxon>Verrucomicrobiaceae</taxon>
        <taxon>Prosthecobacter</taxon>
    </lineage>
</organism>
<keyword evidence="1 2" id="KW-0732">Signal</keyword>
<feature type="signal peptide" evidence="2">
    <location>
        <begin position="1"/>
        <end position="18"/>
    </location>
</feature>
<evidence type="ECO:0000313" key="3">
    <source>
        <dbReference type="EMBL" id="SKB05257.1"/>
    </source>
</evidence>
<name>A0A1T4YTR5_9BACT</name>
<dbReference type="RefSeq" id="WP_078815441.1">
    <property type="nucleotide sequence ID" value="NZ_FUYE01000018.1"/>
</dbReference>
<evidence type="ECO:0000313" key="4">
    <source>
        <dbReference type="Proteomes" id="UP000190774"/>
    </source>
</evidence>